<dbReference type="EMBL" id="LODT01000029">
    <property type="protein sequence ID" value="KYQ92624.1"/>
    <property type="molecule type" value="Genomic_DNA"/>
</dbReference>
<dbReference type="InParanoid" id="A0A151ZFI2"/>
<feature type="transmembrane region" description="Helical" evidence="7">
    <location>
        <begin position="458"/>
        <end position="480"/>
    </location>
</feature>
<dbReference type="GO" id="GO:0005227">
    <property type="term" value="F:calcium-activated cation channel activity"/>
    <property type="evidence" value="ECO:0007669"/>
    <property type="project" value="InterPro"/>
</dbReference>
<feature type="transmembrane region" description="Helical" evidence="7">
    <location>
        <begin position="358"/>
        <end position="378"/>
    </location>
</feature>
<evidence type="ECO:0000313" key="11">
    <source>
        <dbReference type="EMBL" id="KYQ92624.1"/>
    </source>
</evidence>
<dbReference type="Proteomes" id="UP000076078">
    <property type="component" value="Unassembled WGS sequence"/>
</dbReference>
<feature type="transmembrane region" description="Helical" evidence="7">
    <location>
        <begin position="500"/>
        <end position="528"/>
    </location>
</feature>
<feature type="transmembrane region" description="Helical" evidence="7">
    <location>
        <begin position="12"/>
        <end position="34"/>
    </location>
</feature>
<comment type="caution">
    <text evidence="11">The sequence shown here is derived from an EMBL/GenBank/DDBJ whole genome shotgun (WGS) entry which is preliminary data.</text>
</comment>
<name>A0A151ZFI2_TIELA</name>
<sequence>MVDNKYEIQDQAFVVTLVINVVITLVGLILFSFLRRKYQSFYHYRYTSKQPGVDSDPPIGFFSWIFDTLRHDNDKILSTNGLDGYMYLKSLKTFFLISLVLMVLSSVMLYPTNYYGTYNESKDEEDPPVSGLSLISMQNIARGSSLMWVHLSFGFLLTGIVLYFLIKDFHEYAQRRIIFKQQHRVMNYAVFIRDIPKNLYTRESLAEYFDNYFPNQIKYLFLYYTHGGPLYKLIAEREQFVKKYEKAVFKYHKTNQRPLIRSFLCCGASKDAINTYSVKIDQLTREIDEKRSILEREQEKPSTQGGNGLVVFHQRQTAKTVTQSVMHREFPFKFSRYQAPDPLDVEFKNASNVGMKSYYIRTILVSLFIFGLVFFWSIPVVFLSGFSNLATLSSISAFSWIVDIIELSPVLTGFLQGFLPNLVLIIFMALLIPIITAVSRAQGFFSQSSIDRSVLRKYFLFLVFNVFLVYAIAGSVLGSIKTIVDHPADIVPMLAESLSALGFQFINYVMIAAVASFLGIGRFIGLLIRNLKLRYLSKTKREIRATMHCGSPSYGVSSAKNLLILQICLAFSTLAPFIMVFGAIYFAGTYLVSKYNLIWVQTPAYQSGGQFYPSLFRRSIVGILIYQVLMIGSFNIYKFFYGILLVIPLVFTLIIWAISEYNFTRLSENGILDINISNSAEEEEIFIKGNDYHDSSISTSQYTDQYRQPYDRPLILPEEEIEVEPGYPNI</sequence>
<feature type="transmembrane region" description="Helical" evidence="7">
    <location>
        <begin position="615"/>
        <end position="632"/>
    </location>
</feature>
<protein>
    <recommendedName>
        <fullName evidence="13">Transmembrane protein</fullName>
    </recommendedName>
</protein>
<dbReference type="OrthoDB" id="16947at2759"/>
<comment type="similarity">
    <text evidence="2">Belongs to the CSC1 (TC 1.A.17) family.</text>
</comment>
<keyword evidence="12" id="KW-1185">Reference proteome</keyword>
<evidence type="ECO:0000256" key="5">
    <source>
        <dbReference type="ARBA" id="ARBA00022989"/>
    </source>
</evidence>
<dbReference type="InterPro" id="IPR032880">
    <property type="entry name" value="CSC1/OSCA1-like_N"/>
</dbReference>
<evidence type="ECO:0008006" key="13">
    <source>
        <dbReference type="Google" id="ProtNLM"/>
    </source>
</evidence>
<dbReference type="OMA" id="DPTQVIW"/>
<feature type="domain" description="CSC1/OSCA1-like 7TM region" evidence="8">
    <location>
        <begin position="361"/>
        <end position="634"/>
    </location>
</feature>
<feature type="transmembrane region" description="Helical" evidence="7">
    <location>
        <begin position="146"/>
        <end position="166"/>
    </location>
</feature>
<keyword evidence="5 7" id="KW-1133">Transmembrane helix</keyword>
<dbReference type="PANTHER" id="PTHR13018">
    <property type="entry name" value="PROBABLE MEMBRANE PROTEIN DUF221-RELATED"/>
    <property type="match status" value="1"/>
</dbReference>
<dbReference type="GO" id="GO:0005886">
    <property type="term" value="C:plasma membrane"/>
    <property type="evidence" value="ECO:0007669"/>
    <property type="project" value="TreeGrafter"/>
</dbReference>
<dbReference type="Pfam" id="PF02714">
    <property type="entry name" value="RSN1_7TM"/>
    <property type="match status" value="1"/>
</dbReference>
<evidence type="ECO:0000256" key="3">
    <source>
        <dbReference type="ARBA" id="ARBA00022448"/>
    </source>
</evidence>
<dbReference type="FunCoup" id="A0A151ZFI2">
    <property type="interactions" value="41"/>
</dbReference>
<accession>A0A151ZFI2</accession>
<gene>
    <name evidence="11" type="ORF">DLAC_06620</name>
</gene>
<evidence type="ECO:0000259" key="8">
    <source>
        <dbReference type="Pfam" id="PF02714"/>
    </source>
</evidence>
<evidence type="ECO:0000256" key="1">
    <source>
        <dbReference type="ARBA" id="ARBA00004141"/>
    </source>
</evidence>
<dbReference type="InterPro" id="IPR045122">
    <property type="entry name" value="Csc1-like"/>
</dbReference>
<feature type="domain" description="CSC1/OSCA1-like N-terminal transmembrane" evidence="9">
    <location>
        <begin position="12"/>
        <end position="167"/>
    </location>
</feature>
<dbReference type="Pfam" id="PF14703">
    <property type="entry name" value="PHM7_cyt"/>
    <property type="match status" value="1"/>
</dbReference>
<evidence type="ECO:0000259" key="9">
    <source>
        <dbReference type="Pfam" id="PF13967"/>
    </source>
</evidence>
<keyword evidence="6 7" id="KW-0472">Membrane</keyword>
<dbReference type="PANTHER" id="PTHR13018:SF5">
    <property type="entry name" value="RE44586P"/>
    <property type="match status" value="1"/>
</dbReference>
<feature type="transmembrane region" description="Helical" evidence="7">
    <location>
        <begin position="639"/>
        <end position="658"/>
    </location>
</feature>
<feature type="transmembrane region" description="Helical" evidence="7">
    <location>
        <begin position="418"/>
        <end position="438"/>
    </location>
</feature>
<evidence type="ECO:0000256" key="7">
    <source>
        <dbReference type="SAM" id="Phobius"/>
    </source>
</evidence>
<evidence type="ECO:0000313" key="12">
    <source>
        <dbReference type="Proteomes" id="UP000076078"/>
    </source>
</evidence>
<feature type="transmembrane region" description="Helical" evidence="7">
    <location>
        <begin position="562"/>
        <end position="587"/>
    </location>
</feature>
<dbReference type="AlphaFoldDB" id="A0A151ZFI2"/>
<dbReference type="InterPro" id="IPR027815">
    <property type="entry name" value="CSC1/OSCA1-like_cyt"/>
</dbReference>
<reference evidence="11 12" key="1">
    <citation type="submission" date="2015-12" db="EMBL/GenBank/DDBJ databases">
        <title>Dictyostelia acquired genes for synthesis and detection of signals that induce cell-type specialization by lateral gene transfer from prokaryotes.</title>
        <authorList>
            <person name="Gloeckner G."/>
            <person name="Schaap P."/>
        </authorList>
    </citation>
    <scope>NUCLEOTIDE SEQUENCE [LARGE SCALE GENOMIC DNA]</scope>
    <source>
        <strain evidence="11 12">TK</strain>
    </source>
</reference>
<feature type="domain" description="CSC1/OSCA1-like cytosolic" evidence="10">
    <location>
        <begin position="188"/>
        <end position="349"/>
    </location>
</feature>
<dbReference type="InterPro" id="IPR003864">
    <property type="entry name" value="CSC1/OSCA1-like_7TM"/>
</dbReference>
<dbReference type="Pfam" id="PF13967">
    <property type="entry name" value="RSN1_TM"/>
    <property type="match status" value="1"/>
</dbReference>
<evidence type="ECO:0000259" key="10">
    <source>
        <dbReference type="Pfam" id="PF14703"/>
    </source>
</evidence>
<evidence type="ECO:0000256" key="4">
    <source>
        <dbReference type="ARBA" id="ARBA00022692"/>
    </source>
</evidence>
<keyword evidence="4 7" id="KW-0812">Transmembrane</keyword>
<proteinExistence type="inferred from homology"/>
<feature type="transmembrane region" description="Helical" evidence="7">
    <location>
        <begin position="94"/>
        <end position="112"/>
    </location>
</feature>
<keyword evidence="3" id="KW-0813">Transport</keyword>
<evidence type="ECO:0000256" key="2">
    <source>
        <dbReference type="ARBA" id="ARBA00007779"/>
    </source>
</evidence>
<comment type="subcellular location">
    <subcellularLocation>
        <location evidence="1">Membrane</location>
        <topology evidence="1">Multi-pass membrane protein</topology>
    </subcellularLocation>
</comment>
<organism evidence="11 12">
    <name type="scientific">Tieghemostelium lacteum</name>
    <name type="common">Slime mold</name>
    <name type="synonym">Dictyostelium lacteum</name>
    <dbReference type="NCBI Taxonomy" id="361077"/>
    <lineage>
        <taxon>Eukaryota</taxon>
        <taxon>Amoebozoa</taxon>
        <taxon>Evosea</taxon>
        <taxon>Eumycetozoa</taxon>
        <taxon>Dictyostelia</taxon>
        <taxon>Dictyosteliales</taxon>
        <taxon>Raperosteliaceae</taxon>
        <taxon>Tieghemostelium</taxon>
    </lineage>
</organism>
<evidence type="ECO:0000256" key="6">
    <source>
        <dbReference type="ARBA" id="ARBA00023136"/>
    </source>
</evidence>